<name>A0A0D3G6C3_9ORYZ</name>
<dbReference type="AlphaFoldDB" id="A0A0D3G6C3"/>
<dbReference type="PaxDb" id="65489-OBART05G12550.1"/>
<dbReference type="Gramene" id="OBART05G12550.1">
    <property type="protein sequence ID" value="OBART05G12550.1"/>
    <property type="gene ID" value="OBART05G12550"/>
</dbReference>
<reference evidence="1" key="1">
    <citation type="journal article" date="2009" name="Rice">
        <title>De Novo Next Generation Sequencing of Plant Genomes.</title>
        <authorList>
            <person name="Rounsley S."/>
            <person name="Marri P.R."/>
            <person name="Yu Y."/>
            <person name="He R."/>
            <person name="Sisneros N."/>
            <person name="Goicoechea J.L."/>
            <person name="Lee S.J."/>
            <person name="Angelova A."/>
            <person name="Kudrna D."/>
            <person name="Luo M."/>
            <person name="Affourtit J."/>
            <person name="Desany B."/>
            <person name="Knight J."/>
            <person name="Niazi F."/>
            <person name="Egholm M."/>
            <person name="Wing R.A."/>
        </authorList>
    </citation>
    <scope>NUCLEOTIDE SEQUENCE [LARGE SCALE GENOMIC DNA]</scope>
    <source>
        <strain evidence="1">cv. IRGC 105608</strain>
    </source>
</reference>
<evidence type="ECO:0000313" key="1">
    <source>
        <dbReference type="EnsemblPlants" id="OBART05G12550.1"/>
    </source>
</evidence>
<proteinExistence type="predicted"/>
<dbReference type="Proteomes" id="UP000026960">
    <property type="component" value="Chromosome 5"/>
</dbReference>
<sequence length="150" mass="16077">MTFGGRSNNIVQLGREAVVEVRSLGGVAARWLCRHTGGAKLVLIKGEGGGCEDGRCGASGGGRSSGSLQGRRRQQDTDLEVHMTMVDLVLERRIDAHPCVWMMWYLGSLRIWTSVAAHGIFGVNMMAGSEQGWFGGGITVMVLELNTIAS</sequence>
<keyword evidence="2" id="KW-1185">Reference proteome</keyword>
<reference evidence="1" key="2">
    <citation type="submission" date="2015-03" db="UniProtKB">
        <authorList>
            <consortium name="EnsemblPlants"/>
        </authorList>
    </citation>
    <scope>IDENTIFICATION</scope>
</reference>
<protein>
    <submittedName>
        <fullName evidence="1">Uncharacterized protein</fullName>
    </submittedName>
</protein>
<accession>A0A0D3G6C3</accession>
<organism evidence="1">
    <name type="scientific">Oryza barthii</name>
    <dbReference type="NCBI Taxonomy" id="65489"/>
    <lineage>
        <taxon>Eukaryota</taxon>
        <taxon>Viridiplantae</taxon>
        <taxon>Streptophyta</taxon>
        <taxon>Embryophyta</taxon>
        <taxon>Tracheophyta</taxon>
        <taxon>Spermatophyta</taxon>
        <taxon>Magnoliopsida</taxon>
        <taxon>Liliopsida</taxon>
        <taxon>Poales</taxon>
        <taxon>Poaceae</taxon>
        <taxon>BOP clade</taxon>
        <taxon>Oryzoideae</taxon>
        <taxon>Oryzeae</taxon>
        <taxon>Oryzinae</taxon>
        <taxon>Oryza</taxon>
    </lineage>
</organism>
<evidence type="ECO:0000313" key="2">
    <source>
        <dbReference type="Proteomes" id="UP000026960"/>
    </source>
</evidence>
<dbReference type="HOGENOM" id="CLU_2041878_0_0_1"/>
<dbReference type="EnsemblPlants" id="OBART05G12550.1">
    <property type="protein sequence ID" value="OBART05G12550.1"/>
    <property type="gene ID" value="OBART05G12550"/>
</dbReference>